<dbReference type="GO" id="GO:0005524">
    <property type="term" value="F:ATP binding"/>
    <property type="evidence" value="ECO:0007669"/>
    <property type="project" value="InterPro"/>
</dbReference>
<dbReference type="PANTHER" id="PTHR43581:SF2">
    <property type="entry name" value="EXCINUCLEASE ATPASE SUBUNIT"/>
    <property type="match status" value="1"/>
</dbReference>
<evidence type="ECO:0000259" key="1">
    <source>
        <dbReference type="Pfam" id="PF13175"/>
    </source>
</evidence>
<dbReference type="InterPro" id="IPR051396">
    <property type="entry name" value="Bact_Antivir_Def_Nuclease"/>
</dbReference>
<dbReference type="EMBL" id="CP017902">
    <property type="protein sequence ID" value="ARP17498.1"/>
    <property type="molecule type" value="Genomic_DNA"/>
</dbReference>
<dbReference type="AlphaFoldDB" id="A0A1W6TNY1"/>
<name>A0A1W6TNY1_VIBAL</name>
<dbReference type="RefSeq" id="WP_069486098.1">
    <property type="nucleotide sequence ID" value="NZ_CP017889.1"/>
</dbReference>
<dbReference type="Gene3D" id="3.40.50.300">
    <property type="entry name" value="P-loop containing nucleotide triphosphate hydrolases"/>
    <property type="match status" value="1"/>
</dbReference>
<dbReference type="InterPro" id="IPR041685">
    <property type="entry name" value="AAA_GajA/Old/RecF-like"/>
</dbReference>
<dbReference type="NCBIfam" id="NF038234">
    <property type="entry name" value="retron_eff_Eco8"/>
    <property type="match status" value="1"/>
</dbReference>
<feature type="domain" description="Endonuclease GajA/Old nuclease/RecF-like AAA" evidence="1">
    <location>
        <begin position="184"/>
        <end position="328"/>
    </location>
</feature>
<reference evidence="2" key="1">
    <citation type="submission" date="2016-10" db="EMBL/GenBank/DDBJ databases">
        <title>The High Quality Genome of Vibrio alginolyticus K01M1.</title>
        <authorList>
            <person name="Wendling C."/>
            <person name="Chibani C.M."/>
            <person name="Hertel R."/>
            <person name="Sproer C."/>
            <person name="Bunk B."/>
            <person name="Overmann J."/>
            <person name="Roth O."/>
            <person name="Liesegang H."/>
        </authorList>
    </citation>
    <scope>NUCLEOTIDE SEQUENCE</scope>
    <source>
        <strain evidence="2">K05K4</strain>
    </source>
</reference>
<gene>
    <name evidence="2" type="ORF">K05K4_06270</name>
</gene>
<dbReference type="InterPro" id="IPR027417">
    <property type="entry name" value="P-loop_NTPase"/>
</dbReference>
<accession>A0A1W6TNY1</accession>
<dbReference type="PANTHER" id="PTHR43581">
    <property type="entry name" value="ATP/GTP PHOSPHATASE"/>
    <property type="match status" value="1"/>
</dbReference>
<proteinExistence type="predicted"/>
<dbReference type="GO" id="GO:0016887">
    <property type="term" value="F:ATP hydrolysis activity"/>
    <property type="evidence" value="ECO:0007669"/>
    <property type="project" value="InterPro"/>
</dbReference>
<dbReference type="Pfam" id="PF13175">
    <property type="entry name" value="AAA_15"/>
    <property type="match status" value="1"/>
</dbReference>
<protein>
    <recommendedName>
        <fullName evidence="1">Endonuclease GajA/Old nuclease/RecF-like AAA domain-containing protein</fullName>
    </recommendedName>
</protein>
<evidence type="ECO:0000313" key="2">
    <source>
        <dbReference type="EMBL" id="ARP17498.1"/>
    </source>
</evidence>
<dbReference type="SUPFAM" id="SSF52540">
    <property type="entry name" value="P-loop containing nucleoside triphosphate hydrolases"/>
    <property type="match status" value="1"/>
</dbReference>
<organism evidence="2">
    <name type="scientific">Vibrio alginolyticus</name>
    <dbReference type="NCBI Taxonomy" id="663"/>
    <lineage>
        <taxon>Bacteria</taxon>
        <taxon>Pseudomonadati</taxon>
        <taxon>Pseudomonadota</taxon>
        <taxon>Gammaproteobacteria</taxon>
        <taxon>Vibrionales</taxon>
        <taxon>Vibrionaceae</taxon>
        <taxon>Vibrio</taxon>
    </lineage>
</organism>
<sequence length="705" mass="83164">MTVQAVKITNLLSFDELIVDNLNDLNCIVGRNNVGKSNLLKVLKFFYNKLDGKEELPPKLNSNYSYKGSISITFDMTRIYRIARKQPNNKYFSFIIRKLIPLHKRSMFALMRYDNDHTTYTLTLNIYNDGKVKWSTNDKQTLNLILYLFPFFHIEPRHMDLHEWDSLWDLISRLKSFNLSKIDEKSVIDFFDKSINSNGENSYKKYIADLNNTISTKPSSQKEKILSYIKAGLKGYRFEIDENDLKYHSDGTNSFHFIKTFLKILITISRREYITPFVFIDEPELGLHPKMNEVLIHDIYNNYKYKKDRDCKVTRPRIFLATHSPNIVKEIIKKFRNKQRVYCFQKFHDSTTTINVLNSTYNNESFINTFSDNEARLFFSDFILFVEGETELEVFGNMSLSDHFSHLKHIDIYKSSSNVIGERINPSYSNSAIPYIFLFDADKAISLKGTPNNFNLKLQKNGNYFNFWKETLEKEYNKHKLGFSKNHQLAKSNLQYLLNNRDKNLKIDLTKQDFLKEYEFEKVFSSVKMRLLSKNIYLNRTTLEGCLIQINSSKIFYEWMKKENNINFEPILCRISKSKFVTEDMLIDYMRIIYNGKSKALTDYSHFNLESYTQAMNNGKKITGKLRYTSRHAKLLMDLLEKSTIRNKGLEKTDGWATSFINFSVDYIEDKSLTEKQSFGSIFKIYFPELYDIIRMLQPDSRGEI</sequence>